<accession>A0A914EAM7</accession>
<evidence type="ECO:0000313" key="4">
    <source>
        <dbReference type="WBParaSite" id="ACRNAN_scaffold6896.g23052.t1"/>
    </source>
</evidence>
<proteinExistence type="inferred from homology"/>
<name>A0A914EAM7_9BILA</name>
<keyword evidence="3" id="KW-1185">Reference proteome</keyword>
<sequence>MLRKLIPVPSITFCCVRRFTQCSFSIYILYLFLATACSAPFAETVDVEIDWSPESSLFNKGSLTTTKFVRIGDKVVFHCPPNLWLSIHRVNRQSLFHCDLSHTSDTLVGYCKPDQNRFTFVVRDFSLLPNAPIFKPNEYYYFT</sequence>
<dbReference type="PROSITE" id="PS51551">
    <property type="entry name" value="EPHRIN_RBD_2"/>
    <property type="match status" value="1"/>
</dbReference>
<evidence type="ECO:0000259" key="2">
    <source>
        <dbReference type="PROSITE" id="PS51551"/>
    </source>
</evidence>
<reference evidence="4" key="1">
    <citation type="submission" date="2022-11" db="UniProtKB">
        <authorList>
            <consortium name="WormBaseParasite"/>
        </authorList>
    </citation>
    <scope>IDENTIFICATION</scope>
</reference>
<dbReference type="Proteomes" id="UP000887540">
    <property type="component" value="Unplaced"/>
</dbReference>
<evidence type="ECO:0000313" key="3">
    <source>
        <dbReference type="Proteomes" id="UP000887540"/>
    </source>
</evidence>
<dbReference type="GO" id="GO:0016020">
    <property type="term" value="C:membrane"/>
    <property type="evidence" value="ECO:0007669"/>
    <property type="project" value="InterPro"/>
</dbReference>
<organism evidence="3 4">
    <name type="scientific">Acrobeloides nanus</name>
    <dbReference type="NCBI Taxonomy" id="290746"/>
    <lineage>
        <taxon>Eukaryota</taxon>
        <taxon>Metazoa</taxon>
        <taxon>Ecdysozoa</taxon>
        <taxon>Nematoda</taxon>
        <taxon>Chromadorea</taxon>
        <taxon>Rhabditida</taxon>
        <taxon>Tylenchina</taxon>
        <taxon>Cephalobomorpha</taxon>
        <taxon>Cephaloboidea</taxon>
        <taxon>Cephalobidae</taxon>
        <taxon>Acrobeloides</taxon>
    </lineage>
</organism>
<dbReference type="AlphaFoldDB" id="A0A914EAM7"/>
<dbReference type="InterPro" id="IPR008972">
    <property type="entry name" value="Cupredoxin"/>
</dbReference>
<feature type="domain" description="Ephrin RBD" evidence="2">
    <location>
        <begin position="44"/>
        <end position="143"/>
    </location>
</feature>
<protein>
    <submittedName>
        <fullName evidence="4">Ephrin RBD domain-containing protein</fullName>
    </submittedName>
</protein>
<dbReference type="SUPFAM" id="SSF49503">
    <property type="entry name" value="Cupredoxins"/>
    <property type="match status" value="1"/>
</dbReference>
<evidence type="ECO:0000256" key="1">
    <source>
        <dbReference type="PROSITE-ProRule" id="PRU00884"/>
    </source>
</evidence>
<comment type="caution">
    <text evidence="1">Lacks conserved residue(s) required for the propagation of feature annotation.</text>
</comment>
<dbReference type="InterPro" id="IPR001799">
    <property type="entry name" value="Ephrin_RBD"/>
</dbReference>
<dbReference type="Gene3D" id="2.60.40.420">
    <property type="entry name" value="Cupredoxins - blue copper proteins"/>
    <property type="match status" value="1"/>
</dbReference>
<comment type="similarity">
    <text evidence="1">Belongs to the ephrin family.</text>
</comment>
<dbReference type="WBParaSite" id="ACRNAN_scaffold6896.g23052.t1">
    <property type="protein sequence ID" value="ACRNAN_scaffold6896.g23052.t1"/>
    <property type="gene ID" value="ACRNAN_scaffold6896.g23052"/>
</dbReference>